<dbReference type="OrthoDB" id="6734703at2759"/>
<evidence type="ECO:0000256" key="1">
    <source>
        <dbReference type="SAM" id="Phobius"/>
    </source>
</evidence>
<gene>
    <name evidence="2" type="ORF">CEUTPL_LOCUS4992</name>
</gene>
<feature type="transmembrane region" description="Helical" evidence="1">
    <location>
        <begin position="13"/>
        <end position="32"/>
    </location>
</feature>
<keyword evidence="1" id="KW-0472">Membrane</keyword>
<keyword evidence="1" id="KW-0812">Transmembrane</keyword>
<dbReference type="Proteomes" id="UP001152799">
    <property type="component" value="Chromosome 2"/>
</dbReference>
<accession>A0A9N9MPE5</accession>
<name>A0A9N9MPE5_9CUCU</name>
<reference evidence="2" key="1">
    <citation type="submission" date="2022-01" db="EMBL/GenBank/DDBJ databases">
        <authorList>
            <person name="King R."/>
        </authorList>
    </citation>
    <scope>NUCLEOTIDE SEQUENCE</scope>
</reference>
<keyword evidence="1" id="KW-1133">Transmembrane helix</keyword>
<sequence>MANKDETNLQIGFGVWVCFCILASLWMISKFLRGKQQVFSNLHVVEDSLRKLQERMELEERRKSMGYMDIDSLEELTRRFENVEECQQENEDGGKPLLSTENAIGELGVVAEDQNVEDKKNI</sequence>
<dbReference type="AlphaFoldDB" id="A0A9N9MPE5"/>
<organism evidence="2 3">
    <name type="scientific">Ceutorhynchus assimilis</name>
    <name type="common">cabbage seed weevil</name>
    <dbReference type="NCBI Taxonomy" id="467358"/>
    <lineage>
        <taxon>Eukaryota</taxon>
        <taxon>Metazoa</taxon>
        <taxon>Ecdysozoa</taxon>
        <taxon>Arthropoda</taxon>
        <taxon>Hexapoda</taxon>
        <taxon>Insecta</taxon>
        <taxon>Pterygota</taxon>
        <taxon>Neoptera</taxon>
        <taxon>Endopterygota</taxon>
        <taxon>Coleoptera</taxon>
        <taxon>Polyphaga</taxon>
        <taxon>Cucujiformia</taxon>
        <taxon>Curculionidae</taxon>
        <taxon>Ceutorhynchinae</taxon>
        <taxon>Ceutorhynchus</taxon>
    </lineage>
</organism>
<proteinExistence type="predicted"/>
<keyword evidence="3" id="KW-1185">Reference proteome</keyword>
<evidence type="ECO:0000313" key="3">
    <source>
        <dbReference type="Proteomes" id="UP001152799"/>
    </source>
</evidence>
<dbReference type="EMBL" id="OU892278">
    <property type="protein sequence ID" value="CAG9764352.1"/>
    <property type="molecule type" value="Genomic_DNA"/>
</dbReference>
<protein>
    <submittedName>
        <fullName evidence="2">Uncharacterized protein</fullName>
    </submittedName>
</protein>
<evidence type="ECO:0000313" key="2">
    <source>
        <dbReference type="EMBL" id="CAG9764352.1"/>
    </source>
</evidence>